<protein>
    <submittedName>
        <fullName evidence="2">Uncharacterized protein</fullName>
    </submittedName>
</protein>
<feature type="compositionally biased region" description="Low complexity" evidence="1">
    <location>
        <begin position="96"/>
        <end position="115"/>
    </location>
</feature>
<feature type="region of interest" description="Disordered" evidence="1">
    <location>
        <begin position="95"/>
        <end position="120"/>
    </location>
</feature>
<proteinExistence type="predicted"/>
<sequence length="149" mass="16250">MCRRRDCKLRLRVGISPNKAARSQQLPDPNREIISTNQETGSERGVTFVSAVGLPAKRLQPSDLFGLTNGRHWPFFLPTSHSPFSSQPCTAFQSMLSKPSADPLSPPLSSSPLASITNTPPHPTPPAFISYLSPLPHLSFPHTHPPHAV</sequence>
<dbReference type="EMBL" id="PYDT01000002">
    <property type="protein sequence ID" value="THU71118.1"/>
    <property type="molecule type" value="Genomic_DNA"/>
</dbReference>
<accession>A0A4S8K858</accession>
<evidence type="ECO:0000313" key="2">
    <source>
        <dbReference type="EMBL" id="THU71118.1"/>
    </source>
</evidence>
<reference evidence="2 3" key="1">
    <citation type="journal article" date="2019" name="Nat. Plants">
        <title>Genome sequencing of Musa balbisiana reveals subgenome evolution and function divergence in polyploid bananas.</title>
        <authorList>
            <person name="Yao X."/>
        </authorList>
    </citation>
    <scope>NUCLEOTIDE SEQUENCE [LARGE SCALE GENOMIC DNA]</scope>
    <source>
        <strain evidence="3">cv. DH-PKW</strain>
        <tissue evidence="2">Leaves</tissue>
    </source>
</reference>
<evidence type="ECO:0000256" key="1">
    <source>
        <dbReference type="SAM" id="MobiDB-lite"/>
    </source>
</evidence>
<organism evidence="2 3">
    <name type="scientific">Musa balbisiana</name>
    <name type="common">Banana</name>
    <dbReference type="NCBI Taxonomy" id="52838"/>
    <lineage>
        <taxon>Eukaryota</taxon>
        <taxon>Viridiplantae</taxon>
        <taxon>Streptophyta</taxon>
        <taxon>Embryophyta</taxon>
        <taxon>Tracheophyta</taxon>
        <taxon>Spermatophyta</taxon>
        <taxon>Magnoliopsida</taxon>
        <taxon>Liliopsida</taxon>
        <taxon>Zingiberales</taxon>
        <taxon>Musaceae</taxon>
        <taxon>Musa</taxon>
    </lineage>
</organism>
<keyword evidence="3" id="KW-1185">Reference proteome</keyword>
<name>A0A4S8K858_MUSBA</name>
<dbReference type="Proteomes" id="UP000317650">
    <property type="component" value="Chromosome 8"/>
</dbReference>
<gene>
    <name evidence="2" type="ORF">C4D60_Mb08t32170</name>
</gene>
<evidence type="ECO:0000313" key="3">
    <source>
        <dbReference type="Proteomes" id="UP000317650"/>
    </source>
</evidence>
<dbReference type="AlphaFoldDB" id="A0A4S8K858"/>
<comment type="caution">
    <text evidence="2">The sequence shown here is derived from an EMBL/GenBank/DDBJ whole genome shotgun (WGS) entry which is preliminary data.</text>
</comment>